<dbReference type="Pfam" id="PF13177">
    <property type="entry name" value="DNA_pol3_delta2"/>
    <property type="match status" value="1"/>
</dbReference>
<dbReference type="GO" id="GO:0009360">
    <property type="term" value="C:DNA polymerase III complex"/>
    <property type="evidence" value="ECO:0007669"/>
    <property type="project" value="TreeGrafter"/>
</dbReference>
<dbReference type="EC" id="2.7.7.7" evidence="1"/>
<dbReference type="NCBIfam" id="NF005677">
    <property type="entry name" value="PRK07471.1"/>
    <property type="match status" value="1"/>
</dbReference>
<dbReference type="Gene3D" id="3.40.50.300">
    <property type="entry name" value="P-loop containing nucleotide triphosphate hydrolases"/>
    <property type="match status" value="1"/>
</dbReference>
<dbReference type="InterPro" id="IPR050238">
    <property type="entry name" value="DNA_Rep/Repair_Clamp_Loader"/>
</dbReference>
<proteinExistence type="predicted"/>
<organism evidence="1">
    <name type="scientific">hydrothermal vent metagenome</name>
    <dbReference type="NCBI Taxonomy" id="652676"/>
    <lineage>
        <taxon>unclassified sequences</taxon>
        <taxon>metagenomes</taxon>
        <taxon>ecological metagenomes</taxon>
    </lineage>
</organism>
<dbReference type="EMBL" id="UOED01000060">
    <property type="protein sequence ID" value="VAV90658.1"/>
    <property type="molecule type" value="Genomic_DNA"/>
</dbReference>
<dbReference type="GO" id="GO:0006261">
    <property type="term" value="P:DNA-templated DNA replication"/>
    <property type="evidence" value="ECO:0007669"/>
    <property type="project" value="TreeGrafter"/>
</dbReference>
<dbReference type="PANTHER" id="PTHR11669:SF8">
    <property type="entry name" value="DNA POLYMERASE III SUBUNIT DELTA"/>
    <property type="match status" value="1"/>
</dbReference>
<dbReference type="AlphaFoldDB" id="A0A3B0RQX0"/>
<keyword evidence="1" id="KW-0808">Transferase</keyword>
<dbReference type="GO" id="GO:0003887">
    <property type="term" value="F:DNA-directed DNA polymerase activity"/>
    <property type="evidence" value="ECO:0007669"/>
    <property type="project" value="UniProtKB-EC"/>
</dbReference>
<reference evidence="1" key="1">
    <citation type="submission" date="2018-06" db="EMBL/GenBank/DDBJ databases">
        <authorList>
            <person name="Zhirakovskaya E."/>
        </authorList>
    </citation>
    <scope>NUCLEOTIDE SEQUENCE</scope>
</reference>
<evidence type="ECO:0000313" key="1">
    <source>
        <dbReference type="EMBL" id="VAV90658.1"/>
    </source>
</evidence>
<keyword evidence="1" id="KW-0548">Nucleotidyltransferase</keyword>
<dbReference type="InterPro" id="IPR027417">
    <property type="entry name" value="P-loop_NTPase"/>
</dbReference>
<accession>A0A3B0RQX0</accession>
<dbReference type="SUPFAM" id="SSF52540">
    <property type="entry name" value="P-loop containing nucleoside triphosphate hydrolases"/>
    <property type="match status" value="1"/>
</dbReference>
<gene>
    <name evidence="1" type="ORF">MNBD_ALPHA02-452</name>
</gene>
<protein>
    <submittedName>
        <fullName evidence="1">DNA polymerase III delta prime subunit</fullName>
        <ecNumber evidence="1">2.7.7.7</ecNumber>
    </submittedName>
</protein>
<name>A0A3B0RQX0_9ZZZZ</name>
<dbReference type="PANTHER" id="PTHR11669">
    <property type="entry name" value="REPLICATION FACTOR C / DNA POLYMERASE III GAMMA-TAU SUBUNIT"/>
    <property type="match status" value="1"/>
</dbReference>
<sequence>MTEETSPVFAVKGHEEAEKLFLDAYNSNRLHHGWLITGPRGIGKAAVAHKMARFLLHNPPGDAANPGLFGEALEKTPLLSLDTDGMSAVNKIINAGGHSDLVVVERQLNDKGKLRAEIVVDDVRDLQNFFAKTSFDGGWRIAIIDSADEMNRAAANALLKILEEPPRNVLLILLAHAPGKLLPTITSRCRKLKLGPLPLNIVGEILARRYPELTADEINGYGILSDGSPGYAMKLAEHEGLDLYIQILEILSTLPTLDVPKAHKLADSLSAKKVEAKYILFGELLTSFISRLIRHVAARNNGDISPVEAVLSGELDLMEQLGQRITLDQWAGLWEKIILKMGRVNLDRKQVILNILTLISQRLH</sequence>